<evidence type="ECO:0000313" key="2">
    <source>
        <dbReference type="EMBL" id="MFD2962794.1"/>
    </source>
</evidence>
<gene>
    <name evidence="2" type="ORF">ACFS6J_13425</name>
</gene>
<name>A0ABW6B346_9SPHI</name>
<evidence type="ECO:0000256" key="1">
    <source>
        <dbReference type="SAM" id="MobiDB-lite"/>
    </source>
</evidence>
<proteinExistence type="predicted"/>
<dbReference type="Proteomes" id="UP001597560">
    <property type="component" value="Unassembled WGS sequence"/>
</dbReference>
<reference evidence="3" key="1">
    <citation type="journal article" date="2019" name="Int. J. Syst. Evol. Microbiol.">
        <title>The Global Catalogue of Microorganisms (GCM) 10K type strain sequencing project: providing services to taxonomists for standard genome sequencing and annotation.</title>
        <authorList>
            <consortium name="The Broad Institute Genomics Platform"/>
            <consortium name="The Broad Institute Genome Sequencing Center for Infectious Disease"/>
            <person name="Wu L."/>
            <person name="Ma J."/>
        </authorList>
    </citation>
    <scope>NUCLEOTIDE SEQUENCE [LARGE SCALE GENOMIC DNA]</scope>
    <source>
        <strain evidence="3">KCTC 23098</strain>
    </source>
</reference>
<comment type="caution">
    <text evidence="2">The sequence shown here is derived from an EMBL/GenBank/DDBJ whole genome shotgun (WGS) entry which is preliminary data.</text>
</comment>
<keyword evidence="3" id="KW-1185">Reference proteome</keyword>
<protein>
    <submittedName>
        <fullName evidence="2">Uncharacterized protein</fullName>
    </submittedName>
</protein>
<organism evidence="2 3">
    <name type="scientific">Olivibacter jilunii</name>
    <dbReference type="NCBI Taxonomy" id="985016"/>
    <lineage>
        <taxon>Bacteria</taxon>
        <taxon>Pseudomonadati</taxon>
        <taxon>Bacteroidota</taxon>
        <taxon>Sphingobacteriia</taxon>
        <taxon>Sphingobacteriales</taxon>
        <taxon>Sphingobacteriaceae</taxon>
        <taxon>Olivibacter</taxon>
    </lineage>
</organism>
<feature type="compositionally biased region" description="Basic and acidic residues" evidence="1">
    <location>
        <begin position="7"/>
        <end position="16"/>
    </location>
</feature>
<dbReference type="EMBL" id="JBHUPA010000007">
    <property type="protein sequence ID" value="MFD2962794.1"/>
    <property type="molecule type" value="Genomic_DNA"/>
</dbReference>
<sequence>MGTITDKAWEESEEQSKSINNNKMETLQISKSNALAAFRSTDQKGKALLSTLFGAEIFSQNVIDRIKSFEDVLDDQGISKEQWLKSIDGISDDEIAYKQIKLIVKSLNEGWEPNWSDGGQYKYYPWFEFDSSGPGFSYLAYDYDSTGSLLGSRLVYKSSELARYAGKQFESIYNKFLN</sequence>
<accession>A0ABW6B346</accession>
<dbReference type="RefSeq" id="WP_377611057.1">
    <property type="nucleotide sequence ID" value="NZ_JBHUPA010000007.1"/>
</dbReference>
<feature type="region of interest" description="Disordered" evidence="1">
    <location>
        <begin position="1"/>
        <end position="23"/>
    </location>
</feature>
<evidence type="ECO:0000313" key="3">
    <source>
        <dbReference type="Proteomes" id="UP001597560"/>
    </source>
</evidence>